<comment type="caution">
    <text evidence="2">The sequence shown here is derived from an EMBL/GenBank/DDBJ whole genome shotgun (WGS) entry which is preliminary data.</text>
</comment>
<dbReference type="EMBL" id="JAAQPF010000372">
    <property type="protein sequence ID" value="KAF5704268.1"/>
    <property type="molecule type" value="Genomic_DNA"/>
</dbReference>
<reference evidence="2 3" key="1">
    <citation type="submission" date="2020-05" db="EMBL/GenBank/DDBJ databases">
        <title>Identification and distribution of gene clusters putatively required for synthesis of sphingolipid metabolism inhibitors in phylogenetically diverse species of the filamentous fungus Fusarium.</title>
        <authorList>
            <person name="Kim H.-S."/>
            <person name="Busman M."/>
            <person name="Brown D.W."/>
            <person name="Divon H."/>
            <person name="Uhlig S."/>
            <person name="Proctor R.H."/>
        </authorList>
    </citation>
    <scope>NUCLEOTIDE SEQUENCE [LARGE SCALE GENOMIC DNA]</scope>
    <source>
        <strain evidence="2 3">NRRL 26131</strain>
    </source>
</reference>
<evidence type="ECO:0000313" key="2">
    <source>
        <dbReference type="EMBL" id="KAF5704268.1"/>
    </source>
</evidence>
<name>A0A8H5Y1U6_9HYPO</name>
<accession>A0A8H5Y1U6</accession>
<dbReference type="AlphaFoldDB" id="A0A8H5Y1U6"/>
<keyword evidence="3" id="KW-1185">Reference proteome</keyword>
<sequence length="538" mass="60729">MITVNIARRNVGPSQSEDLDDLNSANFNRQQSQFINLTSKLSKSGALVILASRKPERWLSKAKVYKLSGLHSRSATLMVMDPEFRDRVTDNDEPSSPEPMAKNKTQEERDCLEAVIEMVNGNPQAIEIMTQSGLYWSRAPKDVYCFLLGLRSNRSAAPSASFGTLATDEESEQPSNRTRLDGIYEELRSTDWGNGFLPVLLAPFMGVLPTKDFLTIFCIWSTRVTKVLEKAASTRLVHAALDLDVSYRDNTELTEEARVFIETLLNAAEVAEPEENLALSGSSVLFHKDLDFSEPASPADSFLTARRDRIKDGLVEGGMLEDFTEVPDSMIPADRRIMGKKWPWDHWDDHREWGVVDAEMEMEFDNFASACMTGLVQIDLDTTHLMGLMRIAAVLEHGAGEKFYYRKTIISQVWTVALAKTLIELKKLQGEGRGRQTEIYMFLLTAMYFSSELGRFHDLDREADEVAKYKGLIAQFAVLSSKMVPENVEVKAQKHKLSGRKELERLAELTADPDQDILYSIRGQVTRVFIWISNPFDT</sequence>
<feature type="region of interest" description="Disordered" evidence="1">
    <location>
        <begin position="157"/>
        <end position="176"/>
    </location>
</feature>
<feature type="region of interest" description="Disordered" evidence="1">
    <location>
        <begin position="86"/>
        <end position="106"/>
    </location>
</feature>
<feature type="non-terminal residue" evidence="2">
    <location>
        <position position="1"/>
    </location>
</feature>
<evidence type="ECO:0000256" key="1">
    <source>
        <dbReference type="SAM" id="MobiDB-lite"/>
    </source>
</evidence>
<organism evidence="2 3">
    <name type="scientific">Fusarium globosum</name>
    <dbReference type="NCBI Taxonomy" id="78864"/>
    <lineage>
        <taxon>Eukaryota</taxon>
        <taxon>Fungi</taxon>
        <taxon>Dikarya</taxon>
        <taxon>Ascomycota</taxon>
        <taxon>Pezizomycotina</taxon>
        <taxon>Sordariomycetes</taxon>
        <taxon>Hypocreomycetidae</taxon>
        <taxon>Hypocreales</taxon>
        <taxon>Nectriaceae</taxon>
        <taxon>Fusarium</taxon>
        <taxon>Fusarium fujikuroi species complex</taxon>
    </lineage>
</organism>
<gene>
    <name evidence="2" type="ORF">FGLOB1_8588</name>
</gene>
<evidence type="ECO:0000313" key="3">
    <source>
        <dbReference type="Proteomes" id="UP000532311"/>
    </source>
</evidence>
<protein>
    <submittedName>
        <fullName evidence="2">Uncharacterized protein</fullName>
    </submittedName>
</protein>
<dbReference type="Proteomes" id="UP000532311">
    <property type="component" value="Unassembled WGS sequence"/>
</dbReference>
<proteinExistence type="predicted"/>